<sequence>MKAVLTRTGSGPVQSSLVLGSARSSLPSDQDQAASEVAFSRRSLTRSRSLQFEARMREDQTDLILSDRIRRVGSGSSFPVRISEEEEAELSGGGSGKGRRIGGGRGSGGDGSDEKGIGAYYEEMLKADPSNPLLLRNYGKFLHEVEKDLVRAEEYYGRAILASPGDGEVLSLYGKLLWETEGDEERASSYFDRAVEASPDDCYVLGSYANFLWDAEDEEEGERVGENLTAVVKAY</sequence>
<evidence type="ECO:0000256" key="1">
    <source>
        <dbReference type="SAM" id="MobiDB-lite"/>
    </source>
</evidence>
<dbReference type="EMBL" id="JAUJYO010000010">
    <property type="protein sequence ID" value="KAK1307173.1"/>
    <property type="molecule type" value="Genomic_DNA"/>
</dbReference>
<keyword evidence="4" id="KW-1185">Reference proteome</keyword>
<evidence type="ECO:0000259" key="2">
    <source>
        <dbReference type="Pfam" id="PF25474"/>
    </source>
</evidence>
<dbReference type="InterPro" id="IPR011990">
    <property type="entry name" value="TPR-like_helical_dom_sf"/>
</dbReference>
<proteinExistence type="predicted"/>
<dbReference type="InterPro" id="IPR057352">
    <property type="entry name" value="TPR_TmcB/C"/>
</dbReference>
<protein>
    <recommendedName>
        <fullName evidence="2">TmcB/TmcC TPR repeats domain-containing protein</fullName>
    </recommendedName>
</protein>
<evidence type="ECO:0000313" key="4">
    <source>
        <dbReference type="Proteomes" id="UP001180020"/>
    </source>
</evidence>
<dbReference type="Pfam" id="PF25474">
    <property type="entry name" value="TPR_TmcB"/>
    <property type="match status" value="1"/>
</dbReference>
<dbReference type="PANTHER" id="PTHR26312">
    <property type="entry name" value="TETRATRICOPEPTIDE REPEAT PROTEIN 5"/>
    <property type="match status" value="1"/>
</dbReference>
<name>A0AAV9E2Q4_ACOCL</name>
<dbReference type="Proteomes" id="UP001180020">
    <property type="component" value="Unassembled WGS sequence"/>
</dbReference>
<dbReference type="PANTHER" id="PTHR26312:SF123">
    <property type="entry name" value="TETRATRICOPEPTIDE REPEAT (TPR)-LIKE SUPERFAMILY PROTEIN"/>
    <property type="match status" value="1"/>
</dbReference>
<dbReference type="Gene3D" id="1.25.40.10">
    <property type="entry name" value="Tetratricopeptide repeat domain"/>
    <property type="match status" value="1"/>
</dbReference>
<organism evidence="3 4">
    <name type="scientific">Acorus calamus</name>
    <name type="common">Sweet flag</name>
    <dbReference type="NCBI Taxonomy" id="4465"/>
    <lineage>
        <taxon>Eukaryota</taxon>
        <taxon>Viridiplantae</taxon>
        <taxon>Streptophyta</taxon>
        <taxon>Embryophyta</taxon>
        <taxon>Tracheophyta</taxon>
        <taxon>Spermatophyta</taxon>
        <taxon>Magnoliopsida</taxon>
        <taxon>Liliopsida</taxon>
        <taxon>Acoraceae</taxon>
        <taxon>Acorus</taxon>
    </lineage>
</organism>
<dbReference type="AlphaFoldDB" id="A0AAV9E2Q4"/>
<evidence type="ECO:0000313" key="3">
    <source>
        <dbReference type="EMBL" id="KAK1307173.1"/>
    </source>
</evidence>
<feature type="compositionally biased region" description="Polar residues" evidence="1">
    <location>
        <begin position="7"/>
        <end position="33"/>
    </location>
</feature>
<gene>
    <name evidence="3" type="ORF">QJS10_CPA10g01182</name>
</gene>
<reference evidence="3" key="2">
    <citation type="submission" date="2023-06" db="EMBL/GenBank/DDBJ databases">
        <authorList>
            <person name="Ma L."/>
            <person name="Liu K.-W."/>
            <person name="Li Z."/>
            <person name="Hsiao Y.-Y."/>
            <person name="Qi Y."/>
            <person name="Fu T."/>
            <person name="Tang G."/>
            <person name="Zhang D."/>
            <person name="Sun W.-H."/>
            <person name="Liu D.-K."/>
            <person name="Li Y."/>
            <person name="Chen G.-Z."/>
            <person name="Liu X.-D."/>
            <person name="Liao X.-Y."/>
            <person name="Jiang Y.-T."/>
            <person name="Yu X."/>
            <person name="Hao Y."/>
            <person name="Huang J."/>
            <person name="Zhao X.-W."/>
            <person name="Ke S."/>
            <person name="Chen Y.-Y."/>
            <person name="Wu W.-L."/>
            <person name="Hsu J.-L."/>
            <person name="Lin Y.-F."/>
            <person name="Huang M.-D."/>
            <person name="Li C.-Y."/>
            <person name="Huang L."/>
            <person name="Wang Z.-W."/>
            <person name="Zhao X."/>
            <person name="Zhong W.-Y."/>
            <person name="Peng D.-H."/>
            <person name="Ahmad S."/>
            <person name="Lan S."/>
            <person name="Zhang J.-S."/>
            <person name="Tsai W.-C."/>
            <person name="Van De Peer Y."/>
            <person name="Liu Z.-J."/>
        </authorList>
    </citation>
    <scope>NUCLEOTIDE SEQUENCE</scope>
    <source>
        <strain evidence="3">CP</strain>
        <tissue evidence="3">Leaves</tissue>
    </source>
</reference>
<feature type="domain" description="TmcB/TmcC TPR repeats" evidence="2">
    <location>
        <begin position="117"/>
        <end position="159"/>
    </location>
</feature>
<comment type="caution">
    <text evidence="3">The sequence shown here is derived from an EMBL/GenBank/DDBJ whole genome shotgun (WGS) entry which is preliminary data.</text>
</comment>
<accession>A0AAV9E2Q4</accession>
<dbReference type="SUPFAM" id="SSF48452">
    <property type="entry name" value="TPR-like"/>
    <property type="match status" value="1"/>
</dbReference>
<feature type="region of interest" description="Disordered" evidence="1">
    <location>
        <begin position="1"/>
        <end position="46"/>
    </location>
</feature>
<reference evidence="3" key="1">
    <citation type="journal article" date="2023" name="Nat. Commun.">
        <title>Diploid and tetraploid genomes of Acorus and the evolution of monocots.</title>
        <authorList>
            <person name="Ma L."/>
            <person name="Liu K.W."/>
            <person name="Li Z."/>
            <person name="Hsiao Y.Y."/>
            <person name="Qi Y."/>
            <person name="Fu T."/>
            <person name="Tang G.D."/>
            <person name="Zhang D."/>
            <person name="Sun W.H."/>
            <person name="Liu D.K."/>
            <person name="Li Y."/>
            <person name="Chen G.Z."/>
            <person name="Liu X.D."/>
            <person name="Liao X.Y."/>
            <person name="Jiang Y.T."/>
            <person name="Yu X."/>
            <person name="Hao Y."/>
            <person name="Huang J."/>
            <person name="Zhao X.W."/>
            <person name="Ke S."/>
            <person name="Chen Y.Y."/>
            <person name="Wu W.L."/>
            <person name="Hsu J.L."/>
            <person name="Lin Y.F."/>
            <person name="Huang M.D."/>
            <person name="Li C.Y."/>
            <person name="Huang L."/>
            <person name="Wang Z.W."/>
            <person name="Zhao X."/>
            <person name="Zhong W.Y."/>
            <person name="Peng D.H."/>
            <person name="Ahmad S."/>
            <person name="Lan S."/>
            <person name="Zhang J.S."/>
            <person name="Tsai W.C."/>
            <person name="Van de Peer Y."/>
            <person name="Liu Z.J."/>
        </authorList>
    </citation>
    <scope>NUCLEOTIDE SEQUENCE</scope>
    <source>
        <strain evidence="3">CP</strain>
    </source>
</reference>
<feature type="region of interest" description="Disordered" evidence="1">
    <location>
        <begin position="81"/>
        <end position="114"/>
    </location>
</feature>